<dbReference type="Proteomes" id="UP001138894">
    <property type="component" value="Unassembled WGS sequence"/>
</dbReference>
<evidence type="ECO:0000256" key="1">
    <source>
        <dbReference type="ARBA" id="ARBA00001947"/>
    </source>
</evidence>
<comment type="cofactor">
    <cofactor evidence="1">
        <name>Zn(2+)</name>
        <dbReference type="ChEBI" id="CHEBI:29105"/>
    </cofactor>
</comment>
<organism evidence="6 7">
    <name type="scientific">Winogradskyella luteola</name>
    <dbReference type="NCBI Taxonomy" id="2828330"/>
    <lineage>
        <taxon>Bacteria</taxon>
        <taxon>Pseudomonadati</taxon>
        <taxon>Bacteroidota</taxon>
        <taxon>Flavobacteriia</taxon>
        <taxon>Flavobacteriales</taxon>
        <taxon>Flavobacteriaceae</taxon>
        <taxon>Winogradskyella</taxon>
    </lineage>
</organism>
<keyword evidence="2" id="KW-0479">Metal-binding</keyword>
<dbReference type="PANTHER" id="PTHR37326:SF2">
    <property type="entry name" value="SUCCINYLGLUTAMATE DESUCCINYLASE_ASPARTOACYLASE FAMILY PROTEIN"/>
    <property type="match status" value="1"/>
</dbReference>
<name>A0A9X1F7M7_9FLAO</name>
<reference evidence="6" key="1">
    <citation type="submission" date="2021-04" db="EMBL/GenBank/DDBJ databases">
        <authorList>
            <person name="Pira H."/>
            <person name="Risdian C."/>
            <person name="Wink J."/>
        </authorList>
    </citation>
    <scope>NUCLEOTIDE SEQUENCE</scope>
    <source>
        <strain evidence="6">WHY3</strain>
    </source>
</reference>
<dbReference type="GO" id="GO:0046872">
    <property type="term" value="F:metal ion binding"/>
    <property type="evidence" value="ECO:0007669"/>
    <property type="project" value="UniProtKB-KW"/>
</dbReference>
<dbReference type="EMBL" id="JAGSPD010000004">
    <property type="protein sequence ID" value="MBV7268845.1"/>
    <property type="molecule type" value="Genomic_DNA"/>
</dbReference>
<evidence type="ECO:0000256" key="2">
    <source>
        <dbReference type="ARBA" id="ARBA00022723"/>
    </source>
</evidence>
<evidence type="ECO:0000313" key="7">
    <source>
        <dbReference type="Proteomes" id="UP001138894"/>
    </source>
</evidence>
<comment type="caution">
    <text evidence="6">The sequence shown here is derived from an EMBL/GenBank/DDBJ whole genome shotgun (WGS) entry which is preliminary data.</text>
</comment>
<accession>A0A9X1F7M7</accession>
<gene>
    <name evidence="6" type="ORF">KCG49_06570</name>
</gene>
<sequence>MSEKEVLHILDEKVALGESAKVSFNVAKLHTQNTIDVPVIIERSKKPGPTVLITAGIHGDEINGVEIVRQVIAKGINKPKKGTIICIPVINVFGFIHMDREFPDGRDLNRVFPGGKGGSLASRVAHKLMTEIVPHADLILDFHTGGADRFNAAQIRIVKNEIVLDELAQVFGAPIIYYSKNLNKSFRNSCYKLGIPMLLFEGGKSFNIHSTITNTGVNGTKRVLSHLGMLNSKFKVSKPKKNCIKVVDSKWIRANHSGMFKSNVSVNTQVKKGDVLGHITDPYGSFNHFVKAPNDGCIFNVNESPIIYQGDAIFHISTKLD</sequence>
<proteinExistence type="predicted"/>
<dbReference type="InterPro" id="IPR053138">
    <property type="entry name" value="N-alpha-Ac-DABA_deacetylase"/>
</dbReference>
<dbReference type="Pfam" id="PF24827">
    <property type="entry name" value="AstE_AspA_cat"/>
    <property type="match status" value="1"/>
</dbReference>
<keyword evidence="7" id="KW-1185">Reference proteome</keyword>
<evidence type="ECO:0000256" key="4">
    <source>
        <dbReference type="ARBA" id="ARBA00022833"/>
    </source>
</evidence>
<dbReference type="PIRSF" id="PIRSF039012">
    <property type="entry name" value="ASP"/>
    <property type="match status" value="1"/>
</dbReference>
<dbReference type="InterPro" id="IPR043795">
    <property type="entry name" value="N-alpha-Ac-DABA-like"/>
</dbReference>
<evidence type="ECO:0000313" key="6">
    <source>
        <dbReference type="EMBL" id="MBV7268845.1"/>
    </source>
</evidence>
<keyword evidence="4" id="KW-0862">Zinc</keyword>
<dbReference type="InterPro" id="IPR055438">
    <property type="entry name" value="AstE_AspA_cat"/>
</dbReference>
<dbReference type="CDD" id="cd06251">
    <property type="entry name" value="M14_ASTE_ASPA-like"/>
    <property type="match status" value="1"/>
</dbReference>
<feature type="domain" description="Succinylglutamate desuccinylase/Aspartoacylase catalytic" evidence="5">
    <location>
        <begin position="47"/>
        <end position="227"/>
    </location>
</feature>
<protein>
    <submittedName>
        <fullName evidence="6">Succinylglutamate desuccinylase/aspartoacylase family protein</fullName>
    </submittedName>
</protein>
<dbReference type="AlphaFoldDB" id="A0A9X1F7M7"/>
<dbReference type="GO" id="GO:0016788">
    <property type="term" value="F:hydrolase activity, acting on ester bonds"/>
    <property type="evidence" value="ECO:0007669"/>
    <property type="project" value="InterPro"/>
</dbReference>
<dbReference type="RefSeq" id="WP_218545502.1">
    <property type="nucleotide sequence ID" value="NZ_JAGSPD010000004.1"/>
</dbReference>
<dbReference type="PANTHER" id="PTHR37326">
    <property type="entry name" value="BLL3975 PROTEIN"/>
    <property type="match status" value="1"/>
</dbReference>
<evidence type="ECO:0000256" key="3">
    <source>
        <dbReference type="ARBA" id="ARBA00022801"/>
    </source>
</evidence>
<evidence type="ECO:0000259" key="5">
    <source>
        <dbReference type="Pfam" id="PF24827"/>
    </source>
</evidence>
<keyword evidence="3" id="KW-0378">Hydrolase</keyword>